<gene>
    <name evidence="1" type="ORF">A3A39_02315</name>
</gene>
<accession>A0A1F6F1A9</accession>
<sequence>MVKLAHVLIIAVAVVLVIVLQLSPFQSESEQYARDIVKQCAPEKDHAACYEQEVPRFLSTLPLESVFDVVRSVRRLDPSYQFCHVLGHKLGEAVVAEDPSRWFEILSRNPPDNLCSSGFLHGVAVARFRAEVLDDEGLEKLISARACESRNSPAGEWNPTPFEQATCYHGLGHLLFFVTDADIPKALSSCEKAVESSDFRRLCREGVFMTMYQPLEPDDFLMIERMPMKPGTTTVRYYCAQFARDENEGACLRESWPYSRAEIMSGKGIGKFCSGQPNTTEEHRCYESAFSIVGRLSLGSREKALEACGNAPEEWREACYGRVALAVIEEDALSGRAAVSMCKSTPEEYRMGCMEFIARRADFVFGDRAGRAQFCAALSTEFSALCYPVGDVN</sequence>
<dbReference type="Proteomes" id="UP000177372">
    <property type="component" value="Unassembled WGS sequence"/>
</dbReference>
<dbReference type="EMBL" id="MFLZ01000022">
    <property type="protein sequence ID" value="OGG79636.1"/>
    <property type="molecule type" value="Genomic_DNA"/>
</dbReference>
<evidence type="ECO:0000313" key="2">
    <source>
        <dbReference type="Proteomes" id="UP000177372"/>
    </source>
</evidence>
<evidence type="ECO:0000313" key="1">
    <source>
        <dbReference type="EMBL" id="OGG79636.1"/>
    </source>
</evidence>
<dbReference type="STRING" id="1798512.A3A39_02315"/>
<reference evidence="1 2" key="1">
    <citation type="journal article" date="2016" name="Nat. Commun.">
        <title>Thousands of microbial genomes shed light on interconnected biogeochemical processes in an aquifer system.</title>
        <authorList>
            <person name="Anantharaman K."/>
            <person name="Brown C.T."/>
            <person name="Hug L.A."/>
            <person name="Sharon I."/>
            <person name="Castelle C.J."/>
            <person name="Probst A.J."/>
            <person name="Thomas B.C."/>
            <person name="Singh A."/>
            <person name="Wilkins M.J."/>
            <person name="Karaoz U."/>
            <person name="Brodie E.L."/>
            <person name="Williams K.H."/>
            <person name="Hubbard S.S."/>
            <person name="Banfield J.F."/>
        </authorList>
    </citation>
    <scope>NUCLEOTIDE SEQUENCE [LARGE SCALE GENOMIC DNA]</scope>
</reference>
<organism evidence="1 2">
    <name type="scientific">Candidatus Kaiserbacteria bacterium RIFCSPLOWO2_01_FULL_54_13</name>
    <dbReference type="NCBI Taxonomy" id="1798512"/>
    <lineage>
        <taxon>Bacteria</taxon>
        <taxon>Candidatus Kaiseribacteriota</taxon>
    </lineage>
</organism>
<protein>
    <submittedName>
        <fullName evidence="1">Uncharacterized protein</fullName>
    </submittedName>
</protein>
<dbReference type="AlphaFoldDB" id="A0A1F6F1A9"/>
<name>A0A1F6F1A9_9BACT</name>
<comment type="caution">
    <text evidence="1">The sequence shown here is derived from an EMBL/GenBank/DDBJ whole genome shotgun (WGS) entry which is preliminary data.</text>
</comment>
<proteinExistence type="predicted"/>